<feature type="compositionally biased region" description="Polar residues" evidence="8">
    <location>
        <begin position="1321"/>
        <end position="1355"/>
    </location>
</feature>
<feature type="compositionally biased region" description="Basic and acidic residues" evidence="8">
    <location>
        <begin position="1446"/>
        <end position="1478"/>
    </location>
</feature>
<feature type="compositionally biased region" description="Polar residues" evidence="8">
    <location>
        <begin position="1786"/>
        <end position="1797"/>
    </location>
</feature>
<feature type="compositionally biased region" description="Polar residues" evidence="8">
    <location>
        <begin position="1608"/>
        <end position="1638"/>
    </location>
</feature>
<gene>
    <name evidence="10" type="primary">Rif1</name>
    <name evidence="10" type="ORF">ODOGUJ_R01803</name>
</gene>
<organism evidence="10 11">
    <name type="scientific">Odontophorus gujanensis</name>
    <name type="common">marbled wood quail</name>
    <dbReference type="NCBI Taxonomy" id="886794"/>
    <lineage>
        <taxon>Eukaryota</taxon>
        <taxon>Metazoa</taxon>
        <taxon>Chordata</taxon>
        <taxon>Craniata</taxon>
        <taxon>Vertebrata</taxon>
        <taxon>Euteleostomi</taxon>
        <taxon>Archelosauria</taxon>
        <taxon>Archosauria</taxon>
        <taxon>Dinosauria</taxon>
        <taxon>Saurischia</taxon>
        <taxon>Theropoda</taxon>
        <taxon>Coelurosauria</taxon>
        <taxon>Aves</taxon>
        <taxon>Neognathae</taxon>
        <taxon>Galloanserae</taxon>
        <taxon>Galliformes</taxon>
        <taxon>Odontophoridae</taxon>
        <taxon>Odontophorus</taxon>
    </lineage>
</organism>
<dbReference type="EMBL" id="VXAB01008776">
    <property type="protein sequence ID" value="NXJ11584.1"/>
    <property type="molecule type" value="Genomic_DNA"/>
</dbReference>
<feature type="compositionally biased region" description="Basic residues" evidence="8">
    <location>
        <begin position="1583"/>
        <end position="1593"/>
    </location>
</feature>
<feature type="compositionally biased region" description="Low complexity" evidence="8">
    <location>
        <begin position="1211"/>
        <end position="1227"/>
    </location>
</feature>
<feature type="compositionally biased region" description="Basic and acidic residues" evidence="8">
    <location>
        <begin position="1699"/>
        <end position="1710"/>
    </location>
</feature>
<keyword evidence="6" id="KW-0131">Cell cycle</keyword>
<keyword evidence="3" id="KW-0158">Chromosome</keyword>
<evidence type="ECO:0000256" key="2">
    <source>
        <dbReference type="ARBA" id="ARBA00004574"/>
    </source>
</evidence>
<protein>
    <submittedName>
        <fullName evidence="10">RIF1 protein</fullName>
    </submittedName>
</protein>
<feature type="compositionally biased region" description="Polar residues" evidence="8">
    <location>
        <begin position="1169"/>
        <end position="1178"/>
    </location>
</feature>
<feature type="non-terminal residue" evidence="10">
    <location>
        <position position="2157"/>
    </location>
</feature>
<feature type="compositionally biased region" description="Polar residues" evidence="8">
    <location>
        <begin position="1228"/>
        <end position="1244"/>
    </location>
</feature>
<evidence type="ECO:0000256" key="4">
    <source>
        <dbReference type="ARBA" id="ARBA00022895"/>
    </source>
</evidence>
<reference evidence="10 11" key="1">
    <citation type="submission" date="2019-09" db="EMBL/GenBank/DDBJ databases">
        <title>Bird 10,000 Genomes (B10K) Project - Family phase.</title>
        <authorList>
            <person name="Zhang G."/>
        </authorList>
    </citation>
    <scope>NUCLEOTIDE SEQUENCE [LARGE SCALE GENOMIC DNA]</scope>
    <source>
        <strain evidence="10">B10K-DU-001-53</strain>
        <tissue evidence="10">Muscle</tissue>
    </source>
</reference>
<keyword evidence="7" id="KW-0175">Coiled coil</keyword>
<feature type="region of interest" description="Disordered" evidence="8">
    <location>
        <begin position="379"/>
        <end position="410"/>
    </location>
</feature>
<feature type="compositionally biased region" description="Polar residues" evidence="8">
    <location>
        <begin position="1665"/>
        <end position="1681"/>
    </location>
</feature>
<comment type="subcellular location">
    <subcellularLocation>
        <location evidence="2">Chromosome</location>
        <location evidence="2">Telomere</location>
    </subcellularLocation>
    <subcellularLocation>
        <location evidence="1">Nucleus</location>
    </subcellularLocation>
</comment>
<comment type="caution">
    <text evidence="10">The sequence shown here is derived from an EMBL/GenBank/DDBJ whole genome shotgun (WGS) entry which is preliminary data.</text>
</comment>
<feature type="region of interest" description="Disordered" evidence="8">
    <location>
        <begin position="1397"/>
        <end position="1714"/>
    </location>
</feature>
<feature type="compositionally biased region" description="Basic and acidic residues" evidence="8">
    <location>
        <begin position="1594"/>
        <end position="1605"/>
    </location>
</feature>
<evidence type="ECO:0000256" key="5">
    <source>
        <dbReference type="ARBA" id="ARBA00023242"/>
    </source>
</evidence>
<dbReference type="PANTHER" id="PTHR22928">
    <property type="entry name" value="TELOMERE-ASSOCIATED PROTEIN RIF1"/>
    <property type="match status" value="1"/>
</dbReference>
<evidence type="ECO:0000313" key="10">
    <source>
        <dbReference type="EMBL" id="NXJ11584.1"/>
    </source>
</evidence>
<dbReference type="SUPFAM" id="SSF48371">
    <property type="entry name" value="ARM repeat"/>
    <property type="match status" value="1"/>
</dbReference>
<evidence type="ECO:0000256" key="6">
    <source>
        <dbReference type="ARBA" id="ARBA00023306"/>
    </source>
</evidence>
<keyword evidence="4" id="KW-0779">Telomere</keyword>
<feature type="compositionally biased region" description="Low complexity" evidence="8">
    <location>
        <begin position="1798"/>
        <end position="1812"/>
    </location>
</feature>
<dbReference type="OrthoDB" id="5399929at2759"/>
<dbReference type="Proteomes" id="UP000522663">
    <property type="component" value="Unassembled WGS sequence"/>
</dbReference>
<feature type="region of interest" description="Disordered" evidence="8">
    <location>
        <begin position="1124"/>
        <end position="1357"/>
    </location>
</feature>
<dbReference type="GO" id="GO:0005634">
    <property type="term" value="C:nucleus"/>
    <property type="evidence" value="ECO:0007669"/>
    <property type="project" value="UniProtKB-SubCell"/>
</dbReference>
<dbReference type="InterPro" id="IPR016024">
    <property type="entry name" value="ARM-type_fold"/>
</dbReference>
<feature type="region of interest" description="Disordered" evidence="8">
    <location>
        <begin position="1769"/>
        <end position="2043"/>
    </location>
</feature>
<evidence type="ECO:0000256" key="7">
    <source>
        <dbReference type="SAM" id="Coils"/>
    </source>
</evidence>
<feature type="non-terminal residue" evidence="10">
    <location>
        <position position="1"/>
    </location>
</feature>
<evidence type="ECO:0000256" key="1">
    <source>
        <dbReference type="ARBA" id="ARBA00004123"/>
    </source>
</evidence>
<evidence type="ECO:0000313" key="11">
    <source>
        <dbReference type="Proteomes" id="UP000522663"/>
    </source>
</evidence>
<feature type="compositionally biased region" description="Basic and acidic residues" evidence="8">
    <location>
        <begin position="1517"/>
        <end position="1552"/>
    </location>
</feature>
<proteinExistence type="predicted"/>
<feature type="compositionally biased region" description="Polar residues" evidence="8">
    <location>
        <begin position="379"/>
        <end position="399"/>
    </location>
</feature>
<name>A0A7K9YRK4_9GALL</name>
<evidence type="ECO:0000256" key="3">
    <source>
        <dbReference type="ARBA" id="ARBA00022454"/>
    </source>
</evidence>
<feature type="compositionally biased region" description="Polar residues" evidence="8">
    <location>
        <begin position="1560"/>
        <end position="1571"/>
    </location>
</feature>
<keyword evidence="11" id="KW-1185">Reference proteome</keyword>
<evidence type="ECO:0000259" key="9">
    <source>
        <dbReference type="Pfam" id="PF12231"/>
    </source>
</evidence>
<feature type="coiled-coil region" evidence="7">
    <location>
        <begin position="1008"/>
        <end position="1039"/>
    </location>
</feature>
<dbReference type="GO" id="GO:0140445">
    <property type="term" value="C:chromosome, telomeric repeat region"/>
    <property type="evidence" value="ECO:0007669"/>
    <property type="project" value="TreeGrafter"/>
</dbReference>
<feature type="compositionally biased region" description="Basic residues" evidence="8">
    <location>
        <begin position="1308"/>
        <end position="1318"/>
    </location>
</feature>
<evidence type="ECO:0000256" key="8">
    <source>
        <dbReference type="SAM" id="MobiDB-lite"/>
    </source>
</evidence>
<keyword evidence="5" id="KW-0539">Nucleus</keyword>
<feature type="domain" description="Telomere-associated protein Rif1 N-terminal" evidence="9">
    <location>
        <begin position="29"/>
        <end position="364"/>
    </location>
</feature>
<feature type="compositionally biased region" description="Polar residues" evidence="8">
    <location>
        <begin position="1254"/>
        <end position="1269"/>
    </location>
</feature>
<dbReference type="PANTHER" id="PTHR22928:SF3">
    <property type="entry name" value="TELOMERE-ASSOCIATED PROTEIN RIF1"/>
    <property type="match status" value="1"/>
</dbReference>
<feature type="compositionally biased region" description="Basic and acidic residues" evidence="8">
    <location>
        <begin position="1397"/>
        <end position="1406"/>
    </location>
</feature>
<dbReference type="InterPro" id="IPR022031">
    <property type="entry name" value="Rif1_N"/>
</dbReference>
<dbReference type="Pfam" id="PF12231">
    <property type="entry name" value="Rif1_N"/>
    <property type="match status" value="1"/>
</dbReference>
<feature type="compositionally biased region" description="Basic and acidic residues" evidence="8">
    <location>
        <begin position="1150"/>
        <end position="1166"/>
    </location>
</feature>
<dbReference type="GO" id="GO:0000723">
    <property type="term" value="P:telomere maintenance"/>
    <property type="evidence" value="ECO:0007669"/>
    <property type="project" value="TreeGrafter"/>
</dbReference>
<accession>A0A7K9YRK4</accession>
<sequence length="2157" mass="236174">ASGTMSGAAGLRPLLETLQDPTAPAGDLTDAHLSLVNRLSGEEGKEFVAGVRKHFPQLCRVFKAHISSENSELSNAALQALGFCVFNSKITSELSAPEVEDLLCTLNSIAVKTSDKNTRTRALWVISKQTFPSEVVKKEVPSLISTLETILTKGDVQSMIVEYEALNVVIRLMEQAPAQMGEEAVRWAKLVIPLVVHSAHKVQLRGATALEIGMPLLLQKQQEVAAVTEHLMTTKLFAELQKLFSSKNETYVLKLWPLFVKLLGKTLHRSGSFINSLLQLEELGFRSGSPVVKKIAFIAWKSLIDNFALNPDILCSAKRLKLLMQPLSSIHVRTEALALTKLEVWWYLLMRLGPQLPANFEQVCIPLIQSTLSLDSSAALQGTPSRVPSNPNLANTQQKPGPYPFASPATPRMNLNSSTAGMVAIPSIQLLGIEMLLHFLMGPEVLDFAKRNELVLSLEPLQHPLIGSPSFFSKHASTFINAVQDGFIAIGKEVPDPMLNHIWRDINGHVKTAIESGNKKEKQGSEVLTMLLQALKNIVRSNSLPVQKVLSLIDTTVKELPPKVLGSPAYQIADMDLLNGTPALFLVQLPFHNNLLEWCVTDERFFIILETLMHYVLSGPTSPLAFSESVLCVINQNARQVENKEHLWRMWSVVVNPLTDWINRTNEVNQGDALEHNFNAVYNALLLPIYHIFPVQEFPQPTMKSLLRAWSDLYRVFARCAALVATAEENLCCEELCAKIISGLEGETPVMSAMLDGLTHVVSVMVDCINFAPYGIKYQPKNRSPQTPTDWSKKKREPLGKLSSLFKLLVMLLDSFHALSSEEICPEQLASIGHSVIAVLHNVISHVSLPSVIGTMFAVFSKPLAVFYEKTKLADVPKAYSNLNSKLEKLLAEIIVCLQSHCTGCYDSELLEQLAPLLCAVFQHKSRHIRKQCASFWNTTFAKAASLTYPEELKPVLSQAKQKMPLLLPGFESIEVAEEQSTPFSDETENSQWDAKLSGMEVNVRQKRDSILAQTSELKNELKEKSDNVQVTSAKLKLEFSASKPKSDVLLEEEKSVDFVFIPPETKARVLTEHQKEVLRSKRIDIPAMYNNLDSSQDTTLFSQYTQSQEDSLEKTSLIENAKEDIKNNPQEENEKSGRSCIADSGGTVEDCKGDNLEDVEGKPAAHLESSSALNSKGESQRDDTNGVTEEESSVGGGLEKSATETASKESSGNENTSNISSSSASSDVISGTPQPTSRRQSFITLEKFDSSESRPFSPSALSSVSEMSRSAPVPDQQGNKNTGKTGHKPGKSEEENKNSSQAEHVSTAKRRGTRRRQSKMEQQGSKQSRLGSNSEQGRSTQESFVSNSMENSAELSCVMEGTERVLTAQHQPACSAEEAEIKKAEGVVTEIEKVRAFEMDSKENTPPKTAVSPERAAGDDSQGQKILRRSSRRRSENAETAAGSQEKEDGCQKKDRRKDYEKALQRKVPQTKEDASQKQKAVCGKASECASKKESSLCERPAAEDVGSKEPPAPKGPDEEGNRSARKSEDALKTDVEGQHRSSDTAAEKKRERPRYHTRSSSQGLLSSIENAEADGSETKKGSLKKKSGKTRNRSDSLEGKWKDIQPGNQSHEVSSQVDESKNLLETNRSELSSEGSTDPALIAAPSDGTNQVLLTDAGKAEGSASSNTSPHAQNVNVEQSEAGMLAQFSSDPQVSEEALKGEENKCSEKQSFVEQHSHLQHECVQGADTSGGDLSSLQMQECQHKRSKRVRKVKSCDCCWKRLKQQSVSLSESKNEGPVELLEPQTTPVPTAVNTSEVSGSSNLEESLSLTPCAMSTPLPPAKESSMLDLERDRKCEDNLEGNPGIKEDDVHTAHTAGEISDSVVEIEEADKNDSAEQHVSVSECALDEPSDSSVAAGDQSGEQAAVEEKSQSGEMEGIPEALVDSSKPETEQVNELESSQDNKEEAEDAQGEVCITPDEEMREELPEAEMTAPENVGNEEAAGNSSTASPQKPEGLDSFSSVNESPNSVQARCTWSPSASPSTSILKRGVKRHQDEDSLSPANKIRRVSFANPIYQEGLADDIDRRSPVIRSHSSPSSRSLKILSNIQTKHITTPTKGFLSPGSRNPKFKSSKKCLITEMVKESLPSPTECVYPALVGCKAPVDVILPQITSNI</sequence>
<feature type="compositionally biased region" description="Basic and acidic residues" evidence="8">
    <location>
        <begin position="1831"/>
        <end position="1840"/>
    </location>
</feature>
<feature type="compositionally biased region" description="Polar residues" evidence="8">
    <location>
        <begin position="2001"/>
        <end position="2028"/>
    </location>
</feature>
<feature type="compositionally biased region" description="Basic and acidic residues" evidence="8">
    <location>
        <begin position="1491"/>
        <end position="1509"/>
    </location>
</feature>